<dbReference type="AlphaFoldDB" id="A0A9Q0N6E5"/>
<evidence type="ECO:0000256" key="2">
    <source>
        <dbReference type="ARBA" id="ARBA00022516"/>
    </source>
</evidence>
<feature type="transmembrane region" description="Helical" evidence="10">
    <location>
        <begin position="204"/>
        <end position="227"/>
    </location>
</feature>
<keyword evidence="5 10" id="KW-0276">Fatty acid metabolism</keyword>
<dbReference type="EMBL" id="WJQU01000002">
    <property type="protein sequence ID" value="KAJ6644446.1"/>
    <property type="molecule type" value="Genomic_DNA"/>
</dbReference>
<evidence type="ECO:0000256" key="9">
    <source>
        <dbReference type="ARBA" id="ARBA00023160"/>
    </source>
</evidence>
<keyword evidence="4 10" id="KW-0812">Transmembrane</keyword>
<comment type="caution">
    <text evidence="11">The sequence shown here is derived from an EMBL/GenBank/DDBJ whole genome shotgun (WGS) entry which is preliminary data.</text>
</comment>
<accession>A0A9Q0N6E5</accession>
<name>A0A9Q0N6E5_9DIPT</name>
<evidence type="ECO:0000256" key="5">
    <source>
        <dbReference type="ARBA" id="ARBA00022832"/>
    </source>
</evidence>
<gene>
    <name evidence="11" type="primary">ELOVL4_3</name>
    <name evidence="11" type="ORF">Bhyg_09415</name>
</gene>
<dbReference type="Pfam" id="PF01151">
    <property type="entry name" value="ELO"/>
    <property type="match status" value="1"/>
</dbReference>
<keyword evidence="8 10" id="KW-0472">Membrane</keyword>
<feature type="transmembrane region" description="Helical" evidence="10">
    <location>
        <begin position="28"/>
        <end position="47"/>
    </location>
</feature>
<dbReference type="OrthoDB" id="434092at2759"/>
<evidence type="ECO:0000313" key="12">
    <source>
        <dbReference type="Proteomes" id="UP001151699"/>
    </source>
</evidence>
<keyword evidence="3 10" id="KW-0808">Transferase</keyword>
<evidence type="ECO:0000256" key="7">
    <source>
        <dbReference type="ARBA" id="ARBA00023098"/>
    </source>
</evidence>
<evidence type="ECO:0000256" key="1">
    <source>
        <dbReference type="ARBA" id="ARBA00004141"/>
    </source>
</evidence>
<dbReference type="PANTHER" id="PTHR11157:SF126">
    <property type="entry name" value="ELONGATION OF VERY LONG CHAIN FATTY ACIDS PROTEIN"/>
    <property type="match status" value="1"/>
</dbReference>
<keyword evidence="12" id="KW-1185">Reference proteome</keyword>
<dbReference type="GO" id="GO:0005789">
    <property type="term" value="C:endoplasmic reticulum membrane"/>
    <property type="evidence" value="ECO:0007669"/>
    <property type="project" value="TreeGrafter"/>
</dbReference>
<keyword evidence="2 10" id="KW-0444">Lipid biosynthesis</keyword>
<dbReference type="GO" id="GO:0019367">
    <property type="term" value="P:fatty acid elongation, saturated fatty acid"/>
    <property type="evidence" value="ECO:0007669"/>
    <property type="project" value="TreeGrafter"/>
</dbReference>
<dbReference type="PANTHER" id="PTHR11157">
    <property type="entry name" value="FATTY ACID ACYL TRANSFERASE-RELATED"/>
    <property type="match status" value="1"/>
</dbReference>
<comment type="similarity">
    <text evidence="10">Belongs to the ELO family.</text>
</comment>
<comment type="caution">
    <text evidence="10">Lacks conserved residue(s) required for the propagation of feature annotation.</text>
</comment>
<comment type="catalytic activity">
    <reaction evidence="10">
        <text>a very-long-chain acyl-CoA + malonyl-CoA + H(+) = a very-long-chain 3-oxoacyl-CoA + CO2 + CoA</text>
        <dbReference type="Rhea" id="RHEA:32727"/>
        <dbReference type="ChEBI" id="CHEBI:15378"/>
        <dbReference type="ChEBI" id="CHEBI:16526"/>
        <dbReference type="ChEBI" id="CHEBI:57287"/>
        <dbReference type="ChEBI" id="CHEBI:57384"/>
        <dbReference type="ChEBI" id="CHEBI:90725"/>
        <dbReference type="ChEBI" id="CHEBI:90736"/>
        <dbReference type="EC" id="2.3.1.199"/>
    </reaction>
</comment>
<evidence type="ECO:0000313" key="11">
    <source>
        <dbReference type="EMBL" id="KAJ6644446.1"/>
    </source>
</evidence>
<evidence type="ECO:0000256" key="8">
    <source>
        <dbReference type="ARBA" id="ARBA00023136"/>
    </source>
</evidence>
<keyword evidence="7 10" id="KW-0443">Lipid metabolism</keyword>
<evidence type="ECO:0000256" key="6">
    <source>
        <dbReference type="ARBA" id="ARBA00022989"/>
    </source>
</evidence>
<reference evidence="11" key="1">
    <citation type="submission" date="2022-07" db="EMBL/GenBank/DDBJ databases">
        <authorList>
            <person name="Trinca V."/>
            <person name="Uliana J.V.C."/>
            <person name="Torres T.T."/>
            <person name="Ward R.J."/>
            <person name="Monesi N."/>
        </authorList>
    </citation>
    <scope>NUCLEOTIDE SEQUENCE</scope>
    <source>
        <strain evidence="11">HSMRA1968</strain>
        <tissue evidence="11">Whole embryos</tissue>
    </source>
</reference>
<proteinExistence type="inferred from homology"/>
<evidence type="ECO:0000256" key="4">
    <source>
        <dbReference type="ARBA" id="ARBA00022692"/>
    </source>
</evidence>
<keyword evidence="9 10" id="KW-0275">Fatty acid biosynthesis</keyword>
<comment type="subcellular location">
    <subcellularLocation>
        <location evidence="1">Membrane</location>
        <topology evidence="1">Multi-pass membrane protein</topology>
    </subcellularLocation>
</comment>
<dbReference type="GO" id="GO:0042761">
    <property type="term" value="P:very long-chain fatty acid biosynthetic process"/>
    <property type="evidence" value="ECO:0007669"/>
    <property type="project" value="TreeGrafter"/>
</dbReference>
<protein>
    <recommendedName>
        <fullName evidence="10">Elongation of very long chain fatty acids protein</fullName>
        <ecNumber evidence="10">2.3.1.199</ecNumber>
    </recommendedName>
    <alternativeName>
        <fullName evidence="10">Very-long-chain 3-oxoacyl-CoA synthase</fullName>
    </alternativeName>
</protein>
<dbReference type="GO" id="GO:0030148">
    <property type="term" value="P:sphingolipid biosynthetic process"/>
    <property type="evidence" value="ECO:0007669"/>
    <property type="project" value="TreeGrafter"/>
</dbReference>
<evidence type="ECO:0000256" key="3">
    <source>
        <dbReference type="ARBA" id="ARBA00022679"/>
    </source>
</evidence>
<dbReference type="EC" id="2.3.1.199" evidence="10"/>
<dbReference type="GO" id="GO:0034626">
    <property type="term" value="P:fatty acid elongation, polyunsaturated fatty acid"/>
    <property type="evidence" value="ECO:0007669"/>
    <property type="project" value="TreeGrafter"/>
</dbReference>
<dbReference type="InterPro" id="IPR002076">
    <property type="entry name" value="ELO_fam"/>
</dbReference>
<feature type="transmembrane region" description="Helical" evidence="10">
    <location>
        <begin position="233"/>
        <end position="254"/>
    </location>
</feature>
<organism evidence="11 12">
    <name type="scientific">Pseudolycoriella hygida</name>
    <dbReference type="NCBI Taxonomy" id="35572"/>
    <lineage>
        <taxon>Eukaryota</taxon>
        <taxon>Metazoa</taxon>
        <taxon>Ecdysozoa</taxon>
        <taxon>Arthropoda</taxon>
        <taxon>Hexapoda</taxon>
        <taxon>Insecta</taxon>
        <taxon>Pterygota</taxon>
        <taxon>Neoptera</taxon>
        <taxon>Endopterygota</taxon>
        <taxon>Diptera</taxon>
        <taxon>Nematocera</taxon>
        <taxon>Sciaroidea</taxon>
        <taxon>Sciaridae</taxon>
        <taxon>Pseudolycoriella</taxon>
    </lineage>
</organism>
<feature type="transmembrane region" description="Helical" evidence="10">
    <location>
        <begin position="169"/>
        <end position="192"/>
    </location>
</feature>
<evidence type="ECO:0000256" key="10">
    <source>
        <dbReference type="RuleBase" id="RU361115"/>
    </source>
</evidence>
<dbReference type="GO" id="GO:0009922">
    <property type="term" value="F:fatty acid elongase activity"/>
    <property type="evidence" value="ECO:0007669"/>
    <property type="project" value="UniProtKB-EC"/>
</dbReference>
<dbReference type="Proteomes" id="UP001151699">
    <property type="component" value="Chromosome B"/>
</dbReference>
<keyword evidence="6 10" id="KW-1133">Transmembrane helix</keyword>
<sequence>MDKLFGVSFEAWRKGKLPLLDSWPLFDSPLLIASILSSYLIFVLHLGPKFMKSRKAINLKLPIILYNAVQVGYNFYTWQQLVVQAIFWKRLFSFGCARLTEPELQVYPTLYSRLVWHLTMTKVLDLLDTVFFVLSKKQNKITFLHVQHHFLTLSIIWTSAKYWAGEEFIMAFCLNTLVHVVMYFYYFLASLGPEYKQYLWWKKYLTIVQIVQFFIVIAYSTASLWLSCGYSQTIVLLFIGNISLNLVLFLNFFFKTYGSKAASKKRL</sequence>
<dbReference type="GO" id="GO:0034625">
    <property type="term" value="P:fatty acid elongation, monounsaturated fatty acid"/>
    <property type="evidence" value="ECO:0007669"/>
    <property type="project" value="TreeGrafter"/>
</dbReference>